<reference evidence="1 2" key="1">
    <citation type="submission" date="2006-02" db="EMBL/GenBank/DDBJ databases">
        <authorList>
            <person name="Amann R."/>
            <person name="Ferriera S."/>
            <person name="Johnson J."/>
            <person name="Kravitz S."/>
            <person name="Halpern A."/>
            <person name="Remington K."/>
            <person name="Beeson K."/>
            <person name="Tran B."/>
            <person name="Rogers Y.-H."/>
            <person name="Friedman R."/>
            <person name="Venter J.C."/>
        </authorList>
    </citation>
    <scope>NUCLEOTIDE SEQUENCE [LARGE SCALE GENOMIC DNA]</scope>
    <source>
        <strain evidence="1 2">DSM 3645</strain>
    </source>
</reference>
<protein>
    <submittedName>
        <fullName evidence="1">Uncharacterized protein</fullName>
    </submittedName>
</protein>
<dbReference type="eggNOG" id="ENOG50349MB">
    <property type="taxonomic scope" value="Bacteria"/>
</dbReference>
<sequence length="383" mass="41867">MNDPIYEDKVQMTKRQKQRHLQVKEAVGVAQASRMVDRDAGVIRQVQICGPLSRNGRNYSQALDGAVSLYEGVKVNIDHGFAPGEERSFFAGFGVIRQAKRQGDAIYGDLHFLKSHELAELVCERAERFPETFGLSHDADIDGYVDGEGIFQVTKITAVRSVDLVGDPATARGIFESERTAMKKTISEWIKSLDEAVYPAQTTVLAMLDELEIDGKPLLERTVEADEQTLEATIAANFRALVIAALDAKATAETIHIVCQAQELLSGSDIPASQATAQESVSKRLLASVRRLGERLDSLERDQWASAVLESAGLPHDSPLRAELGKLNSRAEMEAYIDAGDLGGSFAPLSGGEMPIWESTSSQNECKLRTKDEMLTAWGVSSK</sequence>
<dbReference type="Proteomes" id="UP000004358">
    <property type="component" value="Unassembled WGS sequence"/>
</dbReference>
<dbReference type="OrthoDB" id="291901at2"/>
<organism evidence="1 2">
    <name type="scientific">Blastopirellula marina DSM 3645</name>
    <dbReference type="NCBI Taxonomy" id="314230"/>
    <lineage>
        <taxon>Bacteria</taxon>
        <taxon>Pseudomonadati</taxon>
        <taxon>Planctomycetota</taxon>
        <taxon>Planctomycetia</taxon>
        <taxon>Pirellulales</taxon>
        <taxon>Pirellulaceae</taxon>
        <taxon>Blastopirellula</taxon>
    </lineage>
</organism>
<dbReference type="EMBL" id="AANZ01000004">
    <property type="protein sequence ID" value="EAQ81673.1"/>
    <property type="molecule type" value="Genomic_DNA"/>
</dbReference>
<evidence type="ECO:0000313" key="1">
    <source>
        <dbReference type="EMBL" id="EAQ81673.1"/>
    </source>
</evidence>
<accession>A3ZPJ5</accession>
<proteinExistence type="predicted"/>
<comment type="caution">
    <text evidence="1">The sequence shown here is derived from an EMBL/GenBank/DDBJ whole genome shotgun (WGS) entry which is preliminary data.</text>
</comment>
<gene>
    <name evidence="1" type="ORF">DSM3645_28867</name>
</gene>
<dbReference type="RefSeq" id="WP_002653664.1">
    <property type="nucleotide sequence ID" value="NZ_CH672376.1"/>
</dbReference>
<dbReference type="STRING" id="314230.DSM3645_28867"/>
<evidence type="ECO:0000313" key="2">
    <source>
        <dbReference type="Proteomes" id="UP000004358"/>
    </source>
</evidence>
<dbReference type="HOGENOM" id="CLU_720931_0_0_0"/>
<dbReference type="AlphaFoldDB" id="A3ZPJ5"/>
<name>A3ZPJ5_9BACT</name>